<dbReference type="Proteomes" id="UP000289996">
    <property type="component" value="Unassembled WGS sequence"/>
</dbReference>
<name>A0A660DXP1_9LACO</name>
<proteinExistence type="predicted"/>
<dbReference type="EMBL" id="UYIG01000001">
    <property type="protein sequence ID" value="VDG26644.1"/>
    <property type="molecule type" value="Genomic_DNA"/>
</dbReference>
<keyword evidence="2" id="KW-1185">Reference proteome</keyword>
<protein>
    <submittedName>
        <fullName evidence="1">Uncharacterized protein</fullName>
    </submittedName>
</protein>
<dbReference type="RefSeq" id="WP_130847877.1">
    <property type="nucleotide sequence ID" value="NZ_UYIE01000152.1"/>
</dbReference>
<dbReference type="AlphaFoldDB" id="A0A660DXP1"/>
<evidence type="ECO:0000313" key="1">
    <source>
        <dbReference type="EMBL" id="VDG26644.1"/>
    </source>
</evidence>
<evidence type="ECO:0000313" key="2">
    <source>
        <dbReference type="Proteomes" id="UP000289996"/>
    </source>
</evidence>
<organism evidence="1 2">
    <name type="scientific">Lactiplantibacillus mudanjiangensis</name>
    <dbReference type="NCBI Taxonomy" id="1296538"/>
    <lineage>
        <taxon>Bacteria</taxon>
        <taxon>Bacillati</taxon>
        <taxon>Bacillota</taxon>
        <taxon>Bacilli</taxon>
        <taxon>Lactobacillales</taxon>
        <taxon>Lactobacillaceae</taxon>
        <taxon>Lactiplantibacillus</taxon>
    </lineage>
</organism>
<accession>A0A660DXP1</accession>
<gene>
    <name evidence="1" type="ORF">MUDAN_MDHGFNIF_00081</name>
</gene>
<dbReference type="OrthoDB" id="2149263at2"/>
<reference evidence="1 2" key="1">
    <citation type="submission" date="2018-11" db="EMBL/GenBank/DDBJ databases">
        <authorList>
            <person name="Wuyts S."/>
        </authorList>
    </citation>
    <scope>NUCLEOTIDE SEQUENCE [LARGE SCALE GENOMIC DNA]</scope>
    <source>
        <strain evidence="1">Lactobacillus mudanjiangensis AMBF249</strain>
    </source>
</reference>
<sequence length="223" mass="25382">MVKQGHYAKASRKKVVRQFKQHHAAHEDQAIDDRKVKDYLLVRYHLTQSKHQRAVIQKTMQQFFGQWLDFATTNDEWDVAALTKRTLQLTNWQLPWQYYAVLDQQFVTWQAFLVKEAPAVPLTTRLRVKNTLTPAAWQQLLTQQLAINGLLGSLGGDAQKLPQLTTAQIEQLQTSLQTGDQVNWAQVAALCGPIKIDMAAFDQGMQGLLRRLAKLTAADFGKD</sequence>